<feature type="region of interest" description="Disordered" evidence="1">
    <location>
        <begin position="48"/>
        <end position="81"/>
    </location>
</feature>
<dbReference type="PANTHER" id="PTHR41532">
    <property type="entry name" value="FIXS PROTEIN"/>
    <property type="match status" value="1"/>
</dbReference>
<protein>
    <submittedName>
        <fullName evidence="3">Cbb3-type cytochrome oxidase assembly protein CcoS</fullName>
    </submittedName>
</protein>
<proteinExistence type="predicted"/>
<feature type="compositionally biased region" description="Low complexity" evidence="1">
    <location>
        <begin position="71"/>
        <end position="81"/>
    </location>
</feature>
<feature type="compositionally biased region" description="Low complexity" evidence="1">
    <location>
        <begin position="55"/>
        <end position="64"/>
    </location>
</feature>
<keyword evidence="2" id="KW-0812">Transmembrane</keyword>
<keyword evidence="6" id="KW-1185">Reference proteome</keyword>
<dbReference type="RefSeq" id="WP_108946531.1">
    <property type="nucleotide sequence ID" value="NZ_JAPMLA010000001.1"/>
</dbReference>
<evidence type="ECO:0000313" key="4">
    <source>
        <dbReference type="EMBL" id="MDW4823696.1"/>
    </source>
</evidence>
<dbReference type="NCBIfam" id="TIGR00847">
    <property type="entry name" value="ccoS"/>
    <property type="match status" value="1"/>
</dbReference>
<name>A0AAW8NPQ5_9GAMM</name>
<reference evidence="3" key="2">
    <citation type="submission" date="2022-11" db="EMBL/GenBank/DDBJ databases">
        <title>Prophages regulate Shewanella fidelis motility and biofilm formation: implications for gut colonization dynamics in Ciona robusta.</title>
        <authorList>
            <person name="Natarajan O."/>
            <person name="Gibboney S.L."/>
            <person name="Young M.N."/>
            <person name="Lim S.J."/>
            <person name="Pluta N."/>
            <person name="Atkinson C.G.F."/>
            <person name="Leigh B.A."/>
            <person name="Liberti A."/>
            <person name="Kees E."/>
            <person name="Breitbart M."/>
            <person name="Gralnick J."/>
            <person name="Dishaw L.J."/>
        </authorList>
    </citation>
    <scope>NUCLEOTIDE SEQUENCE</scope>
    <source>
        <strain evidence="3">3313</strain>
    </source>
</reference>
<keyword evidence="2" id="KW-0472">Membrane</keyword>
<dbReference type="Proteomes" id="UP001271263">
    <property type="component" value="Unassembled WGS sequence"/>
</dbReference>
<evidence type="ECO:0000256" key="2">
    <source>
        <dbReference type="SAM" id="Phobius"/>
    </source>
</evidence>
<dbReference type="PANTHER" id="PTHR41532:SF1">
    <property type="entry name" value="FIXS PROTEIN"/>
    <property type="match status" value="1"/>
</dbReference>
<keyword evidence="2" id="KW-1133">Transmembrane helix</keyword>
<gene>
    <name evidence="3" type="primary">ccoS</name>
    <name evidence="3" type="ORF">OS133_09315</name>
    <name evidence="4" type="ORF">OS134_06400</name>
</gene>
<sequence>MSIIYVLIPIAMIFVLVAVGIFFWAVKSDQFDDLEKQSVSILFEDDKADSDTAGAKSSSPSAKSNIENDSNKSTSSSTSNN</sequence>
<dbReference type="EMBL" id="JAPMLD010000002">
    <property type="protein sequence ID" value="MDW4823696.1"/>
    <property type="molecule type" value="Genomic_DNA"/>
</dbReference>
<evidence type="ECO:0000313" key="3">
    <source>
        <dbReference type="EMBL" id="MDR8523869.1"/>
    </source>
</evidence>
<accession>A0AAW8NPQ5</accession>
<dbReference type="InterPro" id="IPR004714">
    <property type="entry name" value="Cyt_oxidase_maturation_cbb3"/>
</dbReference>
<organism evidence="3 5">
    <name type="scientific">Shewanella fidelis</name>
    <dbReference type="NCBI Taxonomy" id="173509"/>
    <lineage>
        <taxon>Bacteria</taxon>
        <taxon>Pseudomonadati</taxon>
        <taxon>Pseudomonadota</taxon>
        <taxon>Gammaproteobacteria</taxon>
        <taxon>Alteromonadales</taxon>
        <taxon>Shewanellaceae</taxon>
        <taxon>Shewanella</taxon>
    </lineage>
</organism>
<feature type="transmembrane region" description="Helical" evidence="2">
    <location>
        <begin position="6"/>
        <end position="26"/>
    </location>
</feature>
<evidence type="ECO:0000313" key="5">
    <source>
        <dbReference type="Proteomes" id="UP001259340"/>
    </source>
</evidence>
<evidence type="ECO:0000256" key="1">
    <source>
        <dbReference type="SAM" id="MobiDB-lite"/>
    </source>
</evidence>
<reference evidence="4 6" key="1">
    <citation type="journal article" date="2022" name="bioRxiv">
        <title>Prophages regulate Shewanella fidelis 3313 motility and biofilm formation: implications for gut colonization dynamics in Ciona robusta.</title>
        <authorList>
            <person name="Natarajan O."/>
            <person name="Gibboney S.L."/>
            <person name="Young M.N."/>
            <person name="Lim S.J."/>
            <person name="Pluta N."/>
            <person name="Atkinson C.G."/>
            <person name="Leigh B.A."/>
            <person name="Liberti A."/>
            <person name="Kees E.D."/>
            <person name="Breitbart M."/>
            <person name="Gralnick J.A."/>
            <person name="Dishaw L.J."/>
        </authorList>
    </citation>
    <scope>NUCLEOTIDE SEQUENCE [LARGE SCALE GENOMIC DNA]</scope>
    <source>
        <strain evidence="4 6">JG4066</strain>
    </source>
</reference>
<dbReference type="EMBL" id="JAPMLE010000001">
    <property type="protein sequence ID" value="MDR8523869.1"/>
    <property type="molecule type" value="Genomic_DNA"/>
</dbReference>
<comment type="caution">
    <text evidence="3">The sequence shown here is derived from an EMBL/GenBank/DDBJ whole genome shotgun (WGS) entry which is preliminary data.</text>
</comment>
<dbReference type="AlphaFoldDB" id="A0AAW8NPQ5"/>
<evidence type="ECO:0000313" key="6">
    <source>
        <dbReference type="Proteomes" id="UP001271263"/>
    </source>
</evidence>
<dbReference type="Proteomes" id="UP001259340">
    <property type="component" value="Unassembled WGS sequence"/>
</dbReference>
<dbReference type="Pfam" id="PF03597">
    <property type="entry name" value="FixS"/>
    <property type="match status" value="1"/>
</dbReference>